<protein>
    <submittedName>
        <fullName evidence="5">Acyl dehydratase</fullName>
    </submittedName>
</protein>
<dbReference type="EMBL" id="WOGT01000001">
    <property type="protein sequence ID" value="MUN54317.1"/>
    <property type="molecule type" value="Genomic_DNA"/>
</dbReference>
<accession>A0A7K1LGJ5</accession>
<evidence type="ECO:0000256" key="1">
    <source>
        <dbReference type="ARBA" id="ARBA00005254"/>
    </source>
</evidence>
<dbReference type="Gene3D" id="3.10.129.10">
    <property type="entry name" value="Hotdog Thioesterase"/>
    <property type="match status" value="1"/>
</dbReference>
<evidence type="ECO:0000259" key="4">
    <source>
        <dbReference type="Pfam" id="PF13452"/>
    </source>
</evidence>
<organism evidence="5 6">
    <name type="scientific">Rothia koreensis</name>
    <dbReference type="NCBI Taxonomy" id="592378"/>
    <lineage>
        <taxon>Bacteria</taxon>
        <taxon>Bacillati</taxon>
        <taxon>Actinomycetota</taxon>
        <taxon>Actinomycetes</taxon>
        <taxon>Micrococcales</taxon>
        <taxon>Micrococcaceae</taxon>
        <taxon>Rothia</taxon>
    </lineage>
</organism>
<dbReference type="InterPro" id="IPR039569">
    <property type="entry name" value="FAS1-like_DH_region"/>
</dbReference>
<sequence>MKIPRIPIKGSRGRGAKGGFADAVRDKAGPAGMYVNILGKEATSLVGRRRTDRKGPSDAAIPSPASLPPVERRIRIAATDDAAFRSVVAAREGEYAHGGYLHAVTFPIAMELMSKKSFPLRLLGLIHLENSVTQHRPVTLDTTVKVRVRVKEFGSHRRGTTVRILAEIWDSSGELAYTDESLYLSKQASGGAEKSDRATASGNSARDHRPDPRVGLTLIGQWRLPSTTGRAYAKVSGDANPIHLSNASAKLFGMKGAIAHGMYCASRALSQVTSDPSAPCEWTVEFGAPVQLPSTVSIWRDLSSESSGTRTLLRGVGPKKRKNFEFSWQSAGTSG</sequence>
<comment type="caution">
    <text evidence="5">The sequence shown here is derived from an EMBL/GenBank/DDBJ whole genome shotgun (WGS) entry which is preliminary data.</text>
</comment>
<dbReference type="Pfam" id="PF01575">
    <property type="entry name" value="MaoC_dehydratas"/>
    <property type="match status" value="1"/>
</dbReference>
<evidence type="ECO:0000313" key="6">
    <source>
        <dbReference type="Proteomes" id="UP000462152"/>
    </source>
</evidence>
<reference evidence="5 6" key="1">
    <citation type="submission" date="2019-12" db="EMBL/GenBank/DDBJ databases">
        <authorList>
            <person name="Li J."/>
            <person name="Shi Y."/>
            <person name="Xu G."/>
            <person name="Xiao D."/>
            <person name="Ran X."/>
        </authorList>
    </citation>
    <scope>NUCLEOTIDE SEQUENCE [LARGE SCALE GENOMIC DNA]</scope>
    <source>
        <strain evidence="5 6">JCM 15915</strain>
    </source>
</reference>
<feature type="domain" description="MaoC-like" evidence="3">
    <location>
        <begin position="230"/>
        <end position="297"/>
    </location>
</feature>
<keyword evidence="6" id="KW-1185">Reference proteome</keyword>
<dbReference type="InterPro" id="IPR002539">
    <property type="entry name" value="MaoC-like_dom"/>
</dbReference>
<evidence type="ECO:0000313" key="5">
    <source>
        <dbReference type="EMBL" id="MUN54317.1"/>
    </source>
</evidence>
<dbReference type="Proteomes" id="UP000462152">
    <property type="component" value="Unassembled WGS sequence"/>
</dbReference>
<feature type="domain" description="FAS1-like dehydratase" evidence="4">
    <location>
        <begin position="84"/>
        <end position="176"/>
    </location>
</feature>
<dbReference type="Pfam" id="PF13452">
    <property type="entry name" value="FAS1_DH_region"/>
    <property type="match status" value="1"/>
</dbReference>
<feature type="region of interest" description="Disordered" evidence="2">
    <location>
        <begin position="46"/>
        <end position="66"/>
    </location>
</feature>
<dbReference type="InterPro" id="IPR029069">
    <property type="entry name" value="HotDog_dom_sf"/>
</dbReference>
<dbReference type="PANTHER" id="PTHR43841:SF3">
    <property type="entry name" value="(3R)-HYDROXYACYL-ACP DEHYDRATASE SUBUNIT HADB"/>
    <property type="match status" value="1"/>
</dbReference>
<gene>
    <name evidence="5" type="ORF">GMA10_03650</name>
</gene>
<dbReference type="AlphaFoldDB" id="A0A7K1LGJ5"/>
<dbReference type="PANTHER" id="PTHR43841">
    <property type="entry name" value="3-HYDROXYACYL-THIOESTER DEHYDRATASE HTDX-RELATED"/>
    <property type="match status" value="1"/>
</dbReference>
<dbReference type="OrthoDB" id="9774179at2"/>
<dbReference type="CDD" id="cd03440">
    <property type="entry name" value="hot_dog"/>
    <property type="match status" value="1"/>
</dbReference>
<proteinExistence type="inferred from homology"/>
<evidence type="ECO:0000259" key="3">
    <source>
        <dbReference type="Pfam" id="PF01575"/>
    </source>
</evidence>
<comment type="similarity">
    <text evidence="1">Belongs to the enoyl-CoA hydratase/isomerase family.</text>
</comment>
<evidence type="ECO:0000256" key="2">
    <source>
        <dbReference type="SAM" id="MobiDB-lite"/>
    </source>
</evidence>
<dbReference type="RefSeq" id="WP_129314368.1">
    <property type="nucleotide sequence ID" value="NZ_NOIQ01000001.1"/>
</dbReference>
<name>A0A7K1LGJ5_9MICC</name>
<feature type="region of interest" description="Disordered" evidence="2">
    <location>
        <begin position="188"/>
        <end position="212"/>
    </location>
</feature>
<dbReference type="SUPFAM" id="SSF54637">
    <property type="entry name" value="Thioesterase/thiol ester dehydrase-isomerase"/>
    <property type="match status" value="2"/>
</dbReference>